<evidence type="ECO:0000313" key="2">
    <source>
        <dbReference type="Proteomes" id="UP000600026"/>
    </source>
</evidence>
<organism evidence="1 2">
    <name type="scientific">Streptomyces xanthophaeus</name>
    <dbReference type="NCBI Taxonomy" id="67385"/>
    <lineage>
        <taxon>Bacteria</taxon>
        <taxon>Bacillati</taxon>
        <taxon>Actinomycetota</taxon>
        <taxon>Actinomycetes</taxon>
        <taxon>Kitasatosporales</taxon>
        <taxon>Streptomycetaceae</taxon>
        <taxon>Streptomyces</taxon>
    </lineage>
</organism>
<evidence type="ECO:0000313" key="1">
    <source>
        <dbReference type="EMBL" id="GHI86946.1"/>
    </source>
</evidence>
<reference evidence="1" key="1">
    <citation type="submission" date="2020-09" db="EMBL/GenBank/DDBJ databases">
        <title>Whole genome shotgun sequence of Streptomyces xanthophaeus NBRC 12829.</title>
        <authorList>
            <person name="Komaki H."/>
            <person name="Tamura T."/>
        </authorList>
    </citation>
    <scope>NUCLEOTIDE SEQUENCE</scope>
    <source>
        <strain evidence="1">NBRC 12829</strain>
    </source>
</reference>
<gene>
    <name evidence="1" type="ORF">Sxan_43100</name>
</gene>
<dbReference type="OrthoDB" id="3380325at2"/>
<sequence length="134" mass="14617">MSYSFYLMRFVDGEVAALDAERFLRVIGPYVTARDPELGFVQLRAEDGGRADVYFRAHPQDGLTNVTFTHVGVGAVFGLLARLTAELSASFVPQDDVTLILDEDARPHLPPPLRQDAVVVAPTGEAFLAVLGRD</sequence>
<keyword evidence="2" id="KW-1185">Reference proteome</keyword>
<comment type="caution">
    <text evidence="1">The sequence shown here is derived from an EMBL/GenBank/DDBJ whole genome shotgun (WGS) entry which is preliminary data.</text>
</comment>
<protein>
    <submittedName>
        <fullName evidence="1">Uncharacterized protein</fullName>
    </submittedName>
</protein>
<dbReference type="AlphaFoldDB" id="A0A919LDW4"/>
<dbReference type="RefSeq" id="WP_031142395.1">
    <property type="nucleotide sequence ID" value="NZ_BNEE01000006.1"/>
</dbReference>
<dbReference type="Proteomes" id="UP000600026">
    <property type="component" value="Unassembled WGS sequence"/>
</dbReference>
<proteinExistence type="predicted"/>
<dbReference type="EMBL" id="BNEE01000006">
    <property type="protein sequence ID" value="GHI86946.1"/>
    <property type="molecule type" value="Genomic_DNA"/>
</dbReference>
<accession>A0A919LDW4</accession>
<name>A0A919LDW4_9ACTN</name>